<keyword evidence="8" id="KW-1185">Reference proteome</keyword>
<gene>
    <name evidence="7" type="ORF">KEU06_14705</name>
</gene>
<evidence type="ECO:0000256" key="1">
    <source>
        <dbReference type="ARBA" id="ARBA00004127"/>
    </source>
</evidence>
<reference evidence="7" key="1">
    <citation type="submission" date="2021-04" db="EMBL/GenBank/DDBJ databases">
        <title>Pseudaminobacter soli sp. nov., isolated from paddy soil contaminated by heavy metals.</title>
        <authorList>
            <person name="Zhang K."/>
        </authorList>
    </citation>
    <scope>NUCLEOTIDE SEQUENCE</scope>
    <source>
        <strain evidence="7">19-2017</strain>
    </source>
</reference>
<dbReference type="Pfam" id="PF06803">
    <property type="entry name" value="DUF1232"/>
    <property type="match status" value="1"/>
</dbReference>
<dbReference type="AlphaFoldDB" id="A0A942E3D6"/>
<protein>
    <submittedName>
        <fullName evidence="7">DUF1232 domain-containing protein</fullName>
    </submittedName>
</protein>
<dbReference type="EMBL" id="JAGWCR010000007">
    <property type="protein sequence ID" value="MBS3649860.1"/>
    <property type="molecule type" value="Genomic_DNA"/>
</dbReference>
<dbReference type="InterPro" id="IPR010652">
    <property type="entry name" value="DUF1232"/>
</dbReference>
<accession>A0A942E3D6</accession>
<dbReference type="GO" id="GO:0012505">
    <property type="term" value="C:endomembrane system"/>
    <property type="evidence" value="ECO:0007669"/>
    <property type="project" value="UniProtKB-SubCell"/>
</dbReference>
<keyword evidence="2 5" id="KW-0812">Transmembrane</keyword>
<keyword evidence="4 5" id="KW-0472">Membrane</keyword>
<evidence type="ECO:0000256" key="2">
    <source>
        <dbReference type="ARBA" id="ARBA00022692"/>
    </source>
</evidence>
<dbReference type="Proteomes" id="UP000680348">
    <property type="component" value="Unassembled WGS sequence"/>
</dbReference>
<evidence type="ECO:0000256" key="4">
    <source>
        <dbReference type="ARBA" id="ARBA00023136"/>
    </source>
</evidence>
<name>A0A942E3D6_9HYPH</name>
<evidence type="ECO:0000256" key="3">
    <source>
        <dbReference type="ARBA" id="ARBA00022989"/>
    </source>
</evidence>
<evidence type="ECO:0000313" key="7">
    <source>
        <dbReference type="EMBL" id="MBS3649860.1"/>
    </source>
</evidence>
<keyword evidence="3 5" id="KW-1133">Transmembrane helix</keyword>
<sequence length="145" mass="16067">MRLFETAKRWARAIKRDLMVLWLAARDPRVPWRAKAVAGAVAAYGLSPIDLIPDFIPVLGILDDLIIIPAGILLALWLIPAAVVEELRAQAARLETRPRSRVGMLFIIAVWIAFALLLAWLFSPVSPVQPLTGRTEGPPLPDRYA</sequence>
<proteinExistence type="predicted"/>
<evidence type="ECO:0000259" key="6">
    <source>
        <dbReference type="Pfam" id="PF06803"/>
    </source>
</evidence>
<organism evidence="7 8">
    <name type="scientific">Pseudaminobacter soli</name>
    <name type="common">ex Zhang et al. 2022</name>
    <dbReference type="NCBI Taxonomy" id="2831468"/>
    <lineage>
        <taxon>Bacteria</taxon>
        <taxon>Pseudomonadati</taxon>
        <taxon>Pseudomonadota</taxon>
        <taxon>Alphaproteobacteria</taxon>
        <taxon>Hyphomicrobiales</taxon>
        <taxon>Phyllobacteriaceae</taxon>
        <taxon>Pseudaminobacter</taxon>
    </lineage>
</organism>
<evidence type="ECO:0000313" key="8">
    <source>
        <dbReference type="Proteomes" id="UP000680348"/>
    </source>
</evidence>
<evidence type="ECO:0000256" key="5">
    <source>
        <dbReference type="SAM" id="Phobius"/>
    </source>
</evidence>
<comment type="caution">
    <text evidence="7">The sequence shown here is derived from an EMBL/GenBank/DDBJ whole genome shotgun (WGS) entry which is preliminary data.</text>
</comment>
<feature type="transmembrane region" description="Helical" evidence="5">
    <location>
        <begin position="104"/>
        <end position="122"/>
    </location>
</feature>
<feature type="transmembrane region" description="Helical" evidence="5">
    <location>
        <begin position="65"/>
        <end position="84"/>
    </location>
</feature>
<comment type="subcellular location">
    <subcellularLocation>
        <location evidence="1">Endomembrane system</location>
        <topology evidence="1">Multi-pass membrane protein</topology>
    </subcellularLocation>
</comment>
<feature type="domain" description="DUF1232" evidence="6">
    <location>
        <begin position="34"/>
        <end position="69"/>
    </location>
</feature>
<dbReference type="RefSeq" id="WP_188255567.1">
    <property type="nucleotide sequence ID" value="NZ_JABVCF010000007.1"/>
</dbReference>